<evidence type="ECO:0000313" key="8">
    <source>
        <dbReference type="Proteomes" id="UP000249248"/>
    </source>
</evidence>
<keyword evidence="5" id="KW-0808">Transferase</keyword>
<dbReference type="Pfam" id="PF01121">
    <property type="entry name" value="CoaE"/>
    <property type="match status" value="1"/>
</dbReference>
<sequence length="198" mass="22081">MFTIKQSVGITGGIGSGKTYVARILESMGYPVFYSDQVSKSLLATSPEIIKAVTKLLGTKAYFEDGTVNKAYVAGKIFSDQDLLLQMNAIMHPAVRNAFQTFFKNQNAPLVFNEAAILFETGAHENLDKTILVVAPEKVRIERVLKRENISIAQVKERIEKQWADEKKLALSDYIIKNGNNDMLLPQINEILQSLLNS</sequence>
<protein>
    <recommendedName>
        <fullName evidence="5 6">Dephospho-CoA kinase</fullName>
        <ecNumber evidence="5 6">2.7.1.24</ecNumber>
    </recommendedName>
    <alternativeName>
        <fullName evidence="5">Dephosphocoenzyme A kinase</fullName>
    </alternativeName>
</protein>
<dbReference type="GO" id="GO:0005737">
    <property type="term" value="C:cytoplasm"/>
    <property type="evidence" value="ECO:0007669"/>
    <property type="project" value="UniProtKB-SubCell"/>
</dbReference>
<gene>
    <name evidence="5" type="primary">coaE</name>
    <name evidence="7" type="ORF">DNU06_09845</name>
</gene>
<dbReference type="GO" id="GO:0004140">
    <property type="term" value="F:dephospho-CoA kinase activity"/>
    <property type="evidence" value="ECO:0007669"/>
    <property type="project" value="UniProtKB-UniRule"/>
</dbReference>
<dbReference type="EC" id="2.7.1.24" evidence="5 6"/>
<dbReference type="Proteomes" id="UP000249248">
    <property type="component" value="Unassembled WGS sequence"/>
</dbReference>
<organism evidence="7 8">
    <name type="scientific">Putridiphycobacter roseus</name>
    <dbReference type="NCBI Taxonomy" id="2219161"/>
    <lineage>
        <taxon>Bacteria</taxon>
        <taxon>Pseudomonadati</taxon>
        <taxon>Bacteroidota</taxon>
        <taxon>Flavobacteriia</taxon>
        <taxon>Flavobacteriales</taxon>
        <taxon>Crocinitomicaceae</taxon>
        <taxon>Putridiphycobacter</taxon>
    </lineage>
</organism>
<keyword evidence="8" id="KW-1185">Reference proteome</keyword>
<comment type="subcellular location">
    <subcellularLocation>
        <location evidence="5">Cytoplasm</location>
    </subcellularLocation>
</comment>
<accession>A0A2W1NMZ0</accession>
<dbReference type="InterPro" id="IPR001977">
    <property type="entry name" value="Depp_CoAkinase"/>
</dbReference>
<dbReference type="PANTHER" id="PTHR10695:SF46">
    <property type="entry name" value="BIFUNCTIONAL COENZYME A SYNTHASE-RELATED"/>
    <property type="match status" value="1"/>
</dbReference>
<evidence type="ECO:0000256" key="4">
    <source>
        <dbReference type="ARBA" id="ARBA00022993"/>
    </source>
</evidence>
<dbReference type="GO" id="GO:0005524">
    <property type="term" value="F:ATP binding"/>
    <property type="evidence" value="ECO:0007669"/>
    <property type="project" value="UniProtKB-UniRule"/>
</dbReference>
<dbReference type="EMBL" id="QKSB01000005">
    <property type="protein sequence ID" value="PZE17042.1"/>
    <property type="molecule type" value="Genomic_DNA"/>
</dbReference>
<comment type="pathway">
    <text evidence="5">Cofactor biosynthesis; coenzyme A biosynthesis; CoA from (R)-pantothenate: step 5/5.</text>
</comment>
<comment type="catalytic activity">
    <reaction evidence="5">
        <text>3'-dephospho-CoA + ATP = ADP + CoA + H(+)</text>
        <dbReference type="Rhea" id="RHEA:18245"/>
        <dbReference type="ChEBI" id="CHEBI:15378"/>
        <dbReference type="ChEBI" id="CHEBI:30616"/>
        <dbReference type="ChEBI" id="CHEBI:57287"/>
        <dbReference type="ChEBI" id="CHEBI:57328"/>
        <dbReference type="ChEBI" id="CHEBI:456216"/>
        <dbReference type="EC" id="2.7.1.24"/>
    </reaction>
</comment>
<dbReference type="UniPathway" id="UPA00241">
    <property type="reaction ID" value="UER00356"/>
</dbReference>
<dbReference type="OrthoDB" id="9812943at2"/>
<evidence type="ECO:0000256" key="3">
    <source>
        <dbReference type="ARBA" id="ARBA00022840"/>
    </source>
</evidence>
<dbReference type="RefSeq" id="WP_111063166.1">
    <property type="nucleotide sequence ID" value="NZ_QKSB01000005.1"/>
</dbReference>
<comment type="caution">
    <text evidence="7">The sequence shown here is derived from an EMBL/GenBank/DDBJ whole genome shotgun (WGS) entry which is preliminary data.</text>
</comment>
<dbReference type="Gene3D" id="3.40.50.300">
    <property type="entry name" value="P-loop containing nucleotide triphosphate hydrolases"/>
    <property type="match status" value="1"/>
</dbReference>
<feature type="binding site" evidence="5">
    <location>
        <begin position="15"/>
        <end position="20"/>
    </location>
    <ligand>
        <name>ATP</name>
        <dbReference type="ChEBI" id="CHEBI:30616"/>
    </ligand>
</feature>
<evidence type="ECO:0000256" key="6">
    <source>
        <dbReference type="NCBIfam" id="TIGR00152"/>
    </source>
</evidence>
<dbReference type="NCBIfam" id="TIGR00152">
    <property type="entry name" value="dephospho-CoA kinase"/>
    <property type="match status" value="1"/>
</dbReference>
<keyword evidence="5 7" id="KW-0418">Kinase</keyword>
<dbReference type="HAMAP" id="MF_00376">
    <property type="entry name" value="Dephospho_CoA_kinase"/>
    <property type="match status" value="1"/>
</dbReference>
<keyword evidence="4 5" id="KW-0173">Coenzyme A biosynthesis</keyword>
<evidence type="ECO:0000256" key="5">
    <source>
        <dbReference type="HAMAP-Rule" id="MF_00376"/>
    </source>
</evidence>
<keyword evidence="3 5" id="KW-0067">ATP-binding</keyword>
<reference evidence="7 8" key="1">
    <citation type="submission" date="2018-06" db="EMBL/GenBank/DDBJ databases">
        <title>The draft genome sequence of Crocinitomix sp. SM1701.</title>
        <authorList>
            <person name="Zhang X."/>
        </authorList>
    </citation>
    <scope>NUCLEOTIDE SEQUENCE [LARGE SCALE GENOMIC DNA]</scope>
    <source>
        <strain evidence="7 8">SM1701</strain>
    </source>
</reference>
<dbReference type="PANTHER" id="PTHR10695">
    <property type="entry name" value="DEPHOSPHO-COA KINASE-RELATED"/>
    <property type="match status" value="1"/>
</dbReference>
<dbReference type="InterPro" id="IPR027417">
    <property type="entry name" value="P-loop_NTPase"/>
</dbReference>
<keyword evidence="2 5" id="KW-0547">Nucleotide-binding</keyword>
<dbReference type="CDD" id="cd02022">
    <property type="entry name" value="DPCK"/>
    <property type="match status" value="1"/>
</dbReference>
<dbReference type="SUPFAM" id="SSF52540">
    <property type="entry name" value="P-loop containing nucleoside triphosphate hydrolases"/>
    <property type="match status" value="1"/>
</dbReference>
<dbReference type="AlphaFoldDB" id="A0A2W1NMZ0"/>
<proteinExistence type="inferred from homology"/>
<dbReference type="PROSITE" id="PS51219">
    <property type="entry name" value="DPCK"/>
    <property type="match status" value="1"/>
</dbReference>
<evidence type="ECO:0000313" key="7">
    <source>
        <dbReference type="EMBL" id="PZE17042.1"/>
    </source>
</evidence>
<dbReference type="GO" id="GO:0015937">
    <property type="term" value="P:coenzyme A biosynthetic process"/>
    <property type="evidence" value="ECO:0007669"/>
    <property type="project" value="UniProtKB-UniRule"/>
</dbReference>
<comment type="function">
    <text evidence="5">Catalyzes the phosphorylation of the 3'-hydroxyl group of dephosphocoenzyme A to form coenzyme A.</text>
</comment>
<evidence type="ECO:0000256" key="1">
    <source>
        <dbReference type="ARBA" id="ARBA00009018"/>
    </source>
</evidence>
<name>A0A2W1NMZ0_9FLAO</name>
<comment type="similarity">
    <text evidence="1 5">Belongs to the CoaE family.</text>
</comment>
<keyword evidence="5" id="KW-0963">Cytoplasm</keyword>
<evidence type="ECO:0000256" key="2">
    <source>
        <dbReference type="ARBA" id="ARBA00022741"/>
    </source>
</evidence>